<evidence type="ECO:0000313" key="3">
    <source>
        <dbReference type="EMBL" id="SIT83009.1"/>
    </source>
</evidence>
<proteinExistence type="predicted"/>
<dbReference type="RefSeq" id="WP_076649556.1">
    <property type="nucleotide sequence ID" value="NZ_FTPS01000001.1"/>
</dbReference>
<dbReference type="OrthoDB" id="5567366at2"/>
<dbReference type="InterPro" id="IPR036568">
    <property type="entry name" value="GGCT-like_sf"/>
</dbReference>
<dbReference type="Proteomes" id="UP000192455">
    <property type="component" value="Unassembled WGS sequence"/>
</dbReference>
<evidence type="ECO:0000256" key="1">
    <source>
        <dbReference type="ARBA" id="ARBA00012344"/>
    </source>
</evidence>
<dbReference type="InterPro" id="IPR013024">
    <property type="entry name" value="GGCT-like"/>
</dbReference>
<dbReference type="EMBL" id="FTPS01000001">
    <property type="protein sequence ID" value="SIT83009.1"/>
    <property type="molecule type" value="Genomic_DNA"/>
</dbReference>
<accession>A0A1R3WXM0</accession>
<gene>
    <name evidence="3" type="ORF">SAMN05421849_1823</name>
</gene>
<dbReference type="AlphaFoldDB" id="A0A1R3WXM0"/>
<keyword evidence="4" id="KW-1185">Reference proteome</keyword>
<organism evidence="3 4">
    <name type="scientific">Pontibaca methylaminivorans</name>
    <dbReference type="NCBI Taxonomy" id="515897"/>
    <lineage>
        <taxon>Bacteria</taxon>
        <taxon>Pseudomonadati</taxon>
        <taxon>Pseudomonadota</taxon>
        <taxon>Alphaproteobacteria</taxon>
        <taxon>Rhodobacterales</taxon>
        <taxon>Roseobacteraceae</taxon>
        <taxon>Pontibaca</taxon>
    </lineage>
</organism>
<protein>
    <recommendedName>
        <fullName evidence="1">glutathione-specific gamma-glutamylcyclotransferase</fullName>
        <ecNumber evidence="1">4.3.2.7</ecNumber>
    </recommendedName>
</protein>
<dbReference type="CDD" id="cd06661">
    <property type="entry name" value="GGCT_like"/>
    <property type="match status" value="1"/>
</dbReference>
<reference evidence="3 4" key="1">
    <citation type="submission" date="2017-01" db="EMBL/GenBank/DDBJ databases">
        <authorList>
            <person name="Mah S.A."/>
            <person name="Swanson W.J."/>
            <person name="Moy G.W."/>
            <person name="Vacquier V.D."/>
        </authorList>
    </citation>
    <scope>NUCLEOTIDE SEQUENCE [LARGE SCALE GENOMIC DNA]</scope>
    <source>
        <strain evidence="3 4">DSM 21219</strain>
    </source>
</reference>
<dbReference type="GO" id="GO:0061928">
    <property type="term" value="F:glutathione specific gamma-glutamylcyclotransferase activity"/>
    <property type="evidence" value="ECO:0007669"/>
    <property type="project" value="UniProtKB-EC"/>
</dbReference>
<dbReference type="STRING" id="515897.SAMN05421849_1823"/>
<dbReference type="Pfam" id="PF04752">
    <property type="entry name" value="ChaC"/>
    <property type="match status" value="1"/>
</dbReference>
<sequence>MTAKSTAKPTVKPHVFGYGSLVNLTTHSLGEPRTGTLHGWRRGWYDTAARPLAFLTAVRDDSSSIEGIIAHVPGGDWQALDAREAGYDRVAQTGICVRVGPLELAVYAIPPRARIETAPRRPILLSYLDVVVQGYLHQFGPEGVARFFATTDGWDAPVLDDHSAPRYPRHRRLSSRETALVDDHLAALGATRV</sequence>
<name>A0A1R3WXM0_9RHOB</name>
<dbReference type="EC" id="4.3.2.7" evidence="1"/>
<dbReference type="GO" id="GO:0006751">
    <property type="term" value="P:glutathione catabolic process"/>
    <property type="evidence" value="ECO:0007669"/>
    <property type="project" value="InterPro"/>
</dbReference>
<keyword evidence="2" id="KW-0456">Lyase</keyword>
<dbReference type="SUPFAM" id="SSF110857">
    <property type="entry name" value="Gamma-glutamyl cyclotransferase-like"/>
    <property type="match status" value="1"/>
</dbReference>
<dbReference type="InterPro" id="IPR006840">
    <property type="entry name" value="ChaC"/>
</dbReference>
<evidence type="ECO:0000313" key="4">
    <source>
        <dbReference type="Proteomes" id="UP000192455"/>
    </source>
</evidence>
<evidence type="ECO:0000256" key="2">
    <source>
        <dbReference type="ARBA" id="ARBA00023239"/>
    </source>
</evidence>
<dbReference type="Gene3D" id="3.10.490.10">
    <property type="entry name" value="Gamma-glutamyl cyclotransferase-like"/>
    <property type="match status" value="1"/>
</dbReference>